<proteinExistence type="predicted"/>
<protein>
    <recommendedName>
        <fullName evidence="4">F-box domain-containing protein</fullName>
    </recommendedName>
</protein>
<evidence type="ECO:0000313" key="3">
    <source>
        <dbReference type="Proteomes" id="UP001310594"/>
    </source>
</evidence>
<dbReference type="EMBL" id="JAVRQU010000021">
    <property type="protein sequence ID" value="KAK5691493.1"/>
    <property type="molecule type" value="Genomic_DNA"/>
</dbReference>
<dbReference type="Proteomes" id="UP001310594">
    <property type="component" value="Unassembled WGS sequence"/>
</dbReference>
<accession>A0AAN7VWV3</accession>
<feature type="region of interest" description="Disordered" evidence="1">
    <location>
        <begin position="1"/>
        <end position="22"/>
    </location>
</feature>
<evidence type="ECO:0008006" key="4">
    <source>
        <dbReference type="Google" id="ProtNLM"/>
    </source>
</evidence>
<evidence type="ECO:0000256" key="1">
    <source>
        <dbReference type="SAM" id="MobiDB-lite"/>
    </source>
</evidence>
<gene>
    <name evidence="2" type="ORF">LTR97_011486</name>
</gene>
<name>A0AAN7VWV3_9PEZI</name>
<sequence length="307" mass="34489">MVARSDNTAEKETEIGGQAAKGKVEEVSIDRTVRGFVSSETNPDADNLLPTARFASGDLELHMSPGGRPRFYHAGCEHHVARPVLVSGGAAGYHSSVQVECRATELHPSPRGHSSLQTVLQQRIRRLGLGIQPVDVASVHDIFPLFKLPPEIWIHICRLATIRDPILLNEKLEVQQFKDRVAQPAITQTCWAIRKETLDTFYASSFVYMDLAECGNEADRLRRWLGQEHVKEKRQFPGLVIESIHGDVVEYHNHHLTAHKFELGEVDTGSAKEWQAPTDIKLSEEEEDSWRSAETIEMYKLVPLTKS</sequence>
<reference evidence="2" key="1">
    <citation type="submission" date="2023-08" db="EMBL/GenBank/DDBJ databases">
        <title>Black Yeasts Isolated from many extreme environments.</title>
        <authorList>
            <person name="Coleine C."/>
            <person name="Stajich J.E."/>
            <person name="Selbmann L."/>
        </authorList>
    </citation>
    <scope>NUCLEOTIDE SEQUENCE</scope>
    <source>
        <strain evidence="2">CCFEE 5810</strain>
    </source>
</reference>
<comment type="caution">
    <text evidence="2">The sequence shown here is derived from an EMBL/GenBank/DDBJ whole genome shotgun (WGS) entry which is preliminary data.</text>
</comment>
<dbReference type="AlphaFoldDB" id="A0AAN7VWV3"/>
<evidence type="ECO:0000313" key="2">
    <source>
        <dbReference type="EMBL" id="KAK5691493.1"/>
    </source>
</evidence>
<organism evidence="2 3">
    <name type="scientific">Elasticomyces elasticus</name>
    <dbReference type="NCBI Taxonomy" id="574655"/>
    <lineage>
        <taxon>Eukaryota</taxon>
        <taxon>Fungi</taxon>
        <taxon>Dikarya</taxon>
        <taxon>Ascomycota</taxon>
        <taxon>Pezizomycotina</taxon>
        <taxon>Dothideomycetes</taxon>
        <taxon>Dothideomycetidae</taxon>
        <taxon>Mycosphaerellales</taxon>
        <taxon>Teratosphaeriaceae</taxon>
        <taxon>Elasticomyces</taxon>
    </lineage>
</organism>